<evidence type="ECO:0000313" key="1">
    <source>
        <dbReference type="EMBL" id="MCI0182204.1"/>
    </source>
</evidence>
<name>A0A9X1V6J0_9BACL</name>
<comment type="caution">
    <text evidence="1">The sequence shown here is derived from an EMBL/GenBank/DDBJ whole genome shotgun (WGS) entry which is preliminary data.</text>
</comment>
<dbReference type="Proteomes" id="UP001139263">
    <property type="component" value="Unassembled WGS sequence"/>
</dbReference>
<dbReference type="Pfam" id="PF02635">
    <property type="entry name" value="DsrE"/>
    <property type="match status" value="1"/>
</dbReference>
<dbReference type="SUPFAM" id="SSF75169">
    <property type="entry name" value="DsrEFH-like"/>
    <property type="match status" value="1"/>
</dbReference>
<dbReference type="PANTHER" id="PTHR37691">
    <property type="entry name" value="BLR3518 PROTEIN"/>
    <property type="match status" value="1"/>
</dbReference>
<evidence type="ECO:0000313" key="2">
    <source>
        <dbReference type="Proteomes" id="UP001139263"/>
    </source>
</evidence>
<dbReference type="PANTHER" id="PTHR37691:SF1">
    <property type="entry name" value="BLR3518 PROTEIN"/>
    <property type="match status" value="1"/>
</dbReference>
<keyword evidence="2" id="KW-1185">Reference proteome</keyword>
<dbReference type="AlphaFoldDB" id="A0A9X1V6J0"/>
<dbReference type="InterPro" id="IPR003787">
    <property type="entry name" value="Sulphur_relay_DsrE/F-like"/>
</dbReference>
<reference evidence="1" key="1">
    <citation type="submission" date="2022-03" db="EMBL/GenBank/DDBJ databases">
        <title>Draft Genome Sequence of Firmicute Strain S0AB, a Heterotrophic Iron/Sulfur-Oxidizing Extreme Acidophile.</title>
        <authorList>
            <person name="Vergara E."/>
            <person name="Pakostova E."/>
            <person name="Johnson D.B."/>
            <person name="Holmes D.S."/>
        </authorList>
    </citation>
    <scope>NUCLEOTIDE SEQUENCE</scope>
    <source>
        <strain evidence="1">S0AB</strain>
    </source>
</reference>
<protein>
    <recommendedName>
        <fullName evidence="3">DsrE family protein</fullName>
    </recommendedName>
</protein>
<evidence type="ECO:0008006" key="3">
    <source>
        <dbReference type="Google" id="ProtNLM"/>
    </source>
</evidence>
<dbReference type="EMBL" id="JALBUF010000001">
    <property type="protein sequence ID" value="MCI0182204.1"/>
    <property type="molecule type" value="Genomic_DNA"/>
</dbReference>
<accession>A0A9X1V6J0</accession>
<dbReference type="RefSeq" id="WP_241711816.1">
    <property type="nucleotide sequence ID" value="NZ_JALBUF010000001.1"/>
</dbReference>
<organism evidence="1 2">
    <name type="scientific">Sulfoacidibacillus ferrooxidans</name>
    <dbReference type="NCBI Taxonomy" id="2005001"/>
    <lineage>
        <taxon>Bacteria</taxon>
        <taxon>Bacillati</taxon>
        <taxon>Bacillota</taxon>
        <taxon>Bacilli</taxon>
        <taxon>Bacillales</taxon>
        <taxon>Alicyclobacillaceae</taxon>
        <taxon>Sulfoacidibacillus</taxon>
    </lineage>
</organism>
<dbReference type="Gene3D" id="3.40.1260.10">
    <property type="entry name" value="DsrEFH-like"/>
    <property type="match status" value="1"/>
</dbReference>
<dbReference type="InterPro" id="IPR027396">
    <property type="entry name" value="DsrEFH-like"/>
</dbReference>
<proteinExistence type="predicted"/>
<sequence length="107" mass="11893">MTAHRVVIQWNESDQTKWPLMVNNIVHLLKAMPEAEIKVISFGPGIFAFHKERAIELPAGVQVGICQNTMRGTNTSEDQLITGIQVVPSGVAEIVKLQADGWIYLRP</sequence>
<gene>
    <name evidence="1" type="ORF">MM817_00460</name>
</gene>